<reference evidence="1 2" key="1">
    <citation type="submission" date="2022-05" db="EMBL/GenBank/DDBJ databases">
        <title>Genome Sequencing of Bee-Associated Microbes.</title>
        <authorList>
            <person name="Dunlap C."/>
        </authorList>
    </citation>
    <scope>NUCLEOTIDE SEQUENCE [LARGE SCALE GENOMIC DNA]</scope>
    <source>
        <strain evidence="1 2">NRRL BD-083</strain>
    </source>
</reference>
<gene>
    <name evidence="1" type="ORF">M5W82_24140</name>
</gene>
<accession>A0ABT4EWB1</accession>
<dbReference type="RefSeq" id="WP_268639845.1">
    <property type="nucleotide sequence ID" value="NZ_JAMDLZ010000062.1"/>
</dbReference>
<dbReference type="Proteomes" id="UP001527052">
    <property type="component" value="Unassembled WGS sequence"/>
</dbReference>
<organism evidence="1 2">
    <name type="scientific">Lysinibacillus xylanilyticus</name>
    <dbReference type="NCBI Taxonomy" id="582475"/>
    <lineage>
        <taxon>Bacteria</taxon>
        <taxon>Bacillati</taxon>
        <taxon>Bacillota</taxon>
        <taxon>Bacilli</taxon>
        <taxon>Bacillales</taxon>
        <taxon>Bacillaceae</taxon>
        <taxon>Lysinibacillus</taxon>
    </lineage>
</organism>
<evidence type="ECO:0000313" key="1">
    <source>
        <dbReference type="EMBL" id="MCY9549967.1"/>
    </source>
</evidence>
<keyword evidence="2" id="KW-1185">Reference proteome</keyword>
<sequence>MNNFLKSIYNSYLYKSVTKALSGVNLVPFPEHRILTIKSSVVFLESLMVQFLSY</sequence>
<name>A0ABT4EWB1_9BACI</name>
<dbReference type="EMBL" id="JAMDLZ010000062">
    <property type="protein sequence ID" value="MCY9549967.1"/>
    <property type="molecule type" value="Genomic_DNA"/>
</dbReference>
<proteinExistence type="predicted"/>
<protein>
    <submittedName>
        <fullName evidence="1">Uncharacterized protein</fullName>
    </submittedName>
</protein>
<evidence type="ECO:0000313" key="2">
    <source>
        <dbReference type="Proteomes" id="UP001527052"/>
    </source>
</evidence>
<comment type="caution">
    <text evidence="1">The sequence shown here is derived from an EMBL/GenBank/DDBJ whole genome shotgun (WGS) entry which is preliminary data.</text>
</comment>